<evidence type="ECO:0000256" key="7">
    <source>
        <dbReference type="SAM" id="Phobius"/>
    </source>
</evidence>
<organism evidence="10 11">
    <name type="scientific">Thalassotalea fonticola</name>
    <dbReference type="NCBI Taxonomy" id="3065649"/>
    <lineage>
        <taxon>Bacteria</taxon>
        <taxon>Pseudomonadati</taxon>
        <taxon>Pseudomonadota</taxon>
        <taxon>Gammaproteobacteria</taxon>
        <taxon>Alteromonadales</taxon>
        <taxon>Colwelliaceae</taxon>
        <taxon>Thalassotalea</taxon>
    </lineage>
</organism>
<feature type="transmembrane region" description="Helical" evidence="7">
    <location>
        <begin position="329"/>
        <end position="352"/>
    </location>
</feature>
<evidence type="ECO:0000256" key="2">
    <source>
        <dbReference type="ARBA" id="ARBA00022475"/>
    </source>
</evidence>
<keyword evidence="5 7" id="KW-0472">Membrane</keyword>
<sequence length="401" mass="43613">MKLQDNWLYSWQALVRHKLRTTLLLIAVAIGVTSVLLLTSLGEGARLFIEREFSALGNEIMVVLPGKKETTGGSVPIYGSTPRDLTIDDAIAMAKISTVKAVAPIIAGTSLLSYQGKSREVITLGSSKDIFAVRKLALSQGKQFDNNANDLAKPVCVLGSTIKKELFGNKAAIGEWIRFSGQRFRVIGILQERGESMGLDMRQMAIIPIRSAESLFNSPALFRVLLELKQSGTEQYTIEKLRQLIKKRHDGEDDITILTQNSLMNSFDKILTLVTASIGAIAAISLVVAGFLIMNVSFVSVSRRKQEIGLLKALGATSNEIRQIFLTEALLLVGLGVCIGLVIGYSLTTLAANIWPDFPLTIPWWATIASIIVSLTIGLLFSWLPASHAAKHDPVLALRGS</sequence>
<dbReference type="PANTHER" id="PTHR30572:SF4">
    <property type="entry name" value="ABC TRANSPORTER PERMEASE YTRF"/>
    <property type="match status" value="1"/>
</dbReference>
<evidence type="ECO:0000313" key="10">
    <source>
        <dbReference type="EMBL" id="WOH38911.1"/>
    </source>
</evidence>
<keyword evidence="2" id="KW-1003">Cell membrane</keyword>
<evidence type="ECO:0000256" key="3">
    <source>
        <dbReference type="ARBA" id="ARBA00022692"/>
    </source>
</evidence>
<dbReference type="RefSeq" id="WP_348397677.1">
    <property type="nucleotide sequence ID" value="NZ_CP136600.1"/>
</dbReference>
<feature type="domain" description="ABC3 transporter permease C-terminal" evidence="8">
    <location>
        <begin position="280"/>
        <end position="394"/>
    </location>
</feature>
<dbReference type="Proteomes" id="UP001301442">
    <property type="component" value="Chromosome"/>
</dbReference>
<dbReference type="Pfam" id="PF12704">
    <property type="entry name" value="MacB_PCD"/>
    <property type="match status" value="1"/>
</dbReference>
<protein>
    <submittedName>
        <fullName evidence="10">ABC transporter permease</fullName>
    </submittedName>
</protein>
<evidence type="ECO:0000259" key="8">
    <source>
        <dbReference type="Pfam" id="PF02687"/>
    </source>
</evidence>
<dbReference type="InterPro" id="IPR050250">
    <property type="entry name" value="Macrolide_Exporter_MacB"/>
</dbReference>
<dbReference type="PANTHER" id="PTHR30572">
    <property type="entry name" value="MEMBRANE COMPONENT OF TRANSPORTER-RELATED"/>
    <property type="match status" value="1"/>
</dbReference>
<name>A0ABZ0GSZ2_9GAMM</name>
<comment type="subcellular location">
    <subcellularLocation>
        <location evidence="1">Cell membrane</location>
        <topology evidence="1">Multi-pass membrane protein</topology>
    </subcellularLocation>
</comment>
<proteinExistence type="inferred from homology"/>
<feature type="transmembrane region" description="Helical" evidence="7">
    <location>
        <begin position="21"/>
        <end position="41"/>
    </location>
</feature>
<feature type="domain" description="MacB-like periplasmic core" evidence="9">
    <location>
        <begin position="21"/>
        <end position="243"/>
    </location>
</feature>
<reference evidence="10 11" key="1">
    <citation type="submission" date="2023-09" db="EMBL/GenBank/DDBJ databases">
        <authorList>
            <person name="Qi X."/>
        </authorList>
    </citation>
    <scope>NUCLEOTIDE SEQUENCE [LARGE SCALE GENOMIC DNA]</scope>
    <source>
        <strain evidence="10 11">S1-1</strain>
    </source>
</reference>
<accession>A0ABZ0GSZ2</accession>
<evidence type="ECO:0000256" key="5">
    <source>
        <dbReference type="ARBA" id="ARBA00023136"/>
    </source>
</evidence>
<keyword evidence="3 7" id="KW-0812">Transmembrane</keyword>
<dbReference type="EMBL" id="CP136600">
    <property type="protein sequence ID" value="WOH38911.1"/>
    <property type="molecule type" value="Genomic_DNA"/>
</dbReference>
<evidence type="ECO:0000259" key="9">
    <source>
        <dbReference type="Pfam" id="PF12704"/>
    </source>
</evidence>
<feature type="transmembrane region" description="Helical" evidence="7">
    <location>
        <begin position="270"/>
        <end position="296"/>
    </location>
</feature>
<feature type="transmembrane region" description="Helical" evidence="7">
    <location>
        <begin position="364"/>
        <end position="384"/>
    </location>
</feature>
<evidence type="ECO:0000256" key="1">
    <source>
        <dbReference type="ARBA" id="ARBA00004651"/>
    </source>
</evidence>
<dbReference type="InterPro" id="IPR003838">
    <property type="entry name" value="ABC3_permease_C"/>
</dbReference>
<dbReference type="Pfam" id="PF02687">
    <property type="entry name" value="FtsX"/>
    <property type="match status" value="1"/>
</dbReference>
<keyword evidence="4 7" id="KW-1133">Transmembrane helix</keyword>
<gene>
    <name evidence="10" type="ORF">RI844_06740</name>
</gene>
<dbReference type="InterPro" id="IPR025857">
    <property type="entry name" value="MacB_PCD"/>
</dbReference>
<comment type="similarity">
    <text evidence="6">Belongs to the ABC-4 integral membrane protein family.</text>
</comment>
<evidence type="ECO:0000256" key="4">
    <source>
        <dbReference type="ARBA" id="ARBA00022989"/>
    </source>
</evidence>
<evidence type="ECO:0000256" key="6">
    <source>
        <dbReference type="ARBA" id="ARBA00038076"/>
    </source>
</evidence>
<keyword evidence="11" id="KW-1185">Reference proteome</keyword>
<evidence type="ECO:0000313" key="11">
    <source>
        <dbReference type="Proteomes" id="UP001301442"/>
    </source>
</evidence>